<feature type="coiled-coil region" evidence="1">
    <location>
        <begin position="299"/>
        <end position="409"/>
    </location>
</feature>
<proteinExistence type="predicted"/>
<dbReference type="EMBL" id="JBBMFS010000005">
    <property type="protein sequence ID" value="MEQ2554786.1"/>
    <property type="molecule type" value="Genomic_DNA"/>
</dbReference>
<organism evidence="2 3">
    <name type="scientific">Lachnospira intestinalis</name>
    <dbReference type="NCBI Taxonomy" id="3133158"/>
    <lineage>
        <taxon>Bacteria</taxon>
        <taxon>Bacillati</taxon>
        <taxon>Bacillota</taxon>
        <taxon>Clostridia</taxon>
        <taxon>Lachnospirales</taxon>
        <taxon>Lachnospiraceae</taxon>
        <taxon>Lachnospira</taxon>
    </lineage>
</organism>
<protein>
    <submittedName>
        <fullName evidence="2">Uncharacterized protein</fullName>
    </submittedName>
</protein>
<gene>
    <name evidence="2" type="ORF">WMO37_07090</name>
</gene>
<evidence type="ECO:0000256" key="1">
    <source>
        <dbReference type="SAM" id="Coils"/>
    </source>
</evidence>
<name>A0ABV1H648_9FIRM</name>
<reference evidence="2" key="1">
    <citation type="submission" date="2024-03" db="EMBL/GenBank/DDBJ databases">
        <title>Human intestinal bacterial collection.</title>
        <authorList>
            <person name="Pauvert C."/>
            <person name="Hitch T.C.A."/>
            <person name="Clavel T."/>
        </authorList>
    </citation>
    <scope>NUCLEOTIDE SEQUENCE [LARGE SCALE GENOMIC DNA]</scope>
    <source>
        <strain evidence="2">CLA-AA-H89B</strain>
    </source>
</reference>
<keyword evidence="1" id="KW-0175">Coiled coil</keyword>
<comment type="caution">
    <text evidence="2">The sequence shown here is derived from an EMBL/GenBank/DDBJ whole genome shotgun (WGS) entry which is preliminary data.</text>
</comment>
<sequence length="515" mass="60188">MMNLFEGVRKMTDDEIRMQIALFRNVTLLNAAKETSGKVLGGLADIANAFAESFSKRTPFDFQVTRVCDMVRKEYDRLKANDRVQLEYELKKILTEKCRELVPEESEEPDEERLSFLIINEAAKVYGIHKYKTPSGKIEAVSTAYNNALLSVIHTRLQKQGKEEVIHTDQKIQDAMNAVSLDTKRQLQSALMPKEFSGRCIGRILRLERSTKYLSYTVTFLGYGCFDEVLSNVSAVFSAMRAFKRISRVLFAQMIWKIKNTSHLTFTIAENVLPAYLDPVRRQEFMIQEQEFRAALAGRIESEQQYAKCEQAVTKQEEKAADAKQRLELMQRDYDELQMKFMGLESRKDEYMNRTRPENETKDYYSEVNETKRRLDRAQAQLSKAGAKYREEEEKRGRAESEKNTAMLNLEVVKRKTEEEVRERAREIEKVWKAFFFRFSFEEDLFESVVIHFTRDEVLIIEEMLKELHESRNTGSFAYETKQEEDHTESVTYTVTPGEKVIRIVYEKTHIMQIG</sequence>
<accession>A0ABV1H648</accession>
<dbReference type="Proteomes" id="UP001546774">
    <property type="component" value="Unassembled WGS sequence"/>
</dbReference>
<evidence type="ECO:0000313" key="3">
    <source>
        <dbReference type="Proteomes" id="UP001546774"/>
    </source>
</evidence>
<keyword evidence="3" id="KW-1185">Reference proteome</keyword>
<evidence type="ECO:0000313" key="2">
    <source>
        <dbReference type="EMBL" id="MEQ2554786.1"/>
    </source>
</evidence>